<evidence type="ECO:0000313" key="3">
    <source>
        <dbReference type="RefSeq" id="XP_028988201.1"/>
    </source>
</evidence>
<dbReference type="RefSeq" id="XP_028988201.1">
    <property type="nucleotide sequence ID" value="XM_029132368.3"/>
</dbReference>
<dbReference type="InterPro" id="IPR028265">
    <property type="entry name" value="TTDN1/SICKLE"/>
</dbReference>
<dbReference type="Proteomes" id="UP000515150">
    <property type="component" value="Chromosome 17"/>
</dbReference>
<sequence>MYRSPMRPQRSPGASRPAGWSPVSGWGFTGARSPFGSVGHRGASPQGFTAYCPGSPGSERGCRERSPSGFGSGPRLFGRQMHRRGGGFRRPQLFSPNVQFSDLPVEKYFNPSMLQDPWAALQPLTSTDAAATRYAM</sequence>
<dbReference type="FunCoup" id="A0A6P7L0J7">
    <property type="interactions" value="826"/>
</dbReference>
<dbReference type="KEGG" id="bspl:114844783"/>
<evidence type="ECO:0000256" key="1">
    <source>
        <dbReference type="SAM" id="MobiDB-lite"/>
    </source>
</evidence>
<gene>
    <name evidence="3" type="primary">mplkip</name>
</gene>
<dbReference type="AlphaFoldDB" id="A0A6P7L0J7"/>
<reference evidence="3" key="1">
    <citation type="submission" date="2025-08" db="UniProtKB">
        <authorList>
            <consortium name="RefSeq"/>
        </authorList>
    </citation>
    <scope>IDENTIFICATION</scope>
</reference>
<accession>A0A6P7L0J7</accession>
<dbReference type="Pfam" id="PF15502">
    <property type="entry name" value="MPLKIP"/>
    <property type="match status" value="1"/>
</dbReference>
<organism evidence="2 3">
    <name type="scientific">Betta splendens</name>
    <name type="common">Siamese fighting fish</name>
    <dbReference type="NCBI Taxonomy" id="158456"/>
    <lineage>
        <taxon>Eukaryota</taxon>
        <taxon>Metazoa</taxon>
        <taxon>Chordata</taxon>
        <taxon>Craniata</taxon>
        <taxon>Vertebrata</taxon>
        <taxon>Euteleostomi</taxon>
        <taxon>Actinopterygii</taxon>
        <taxon>Neopterygii</taxon>
        <taxon>Teleostei</taxon>
        <taxon>Neoteleostei</taxon>
        <taxon>Acanthomorphata</taxon>
        <taxon>Anabantaria</taxon>
        <taxon>Anabantiformes</taxon>
        <taxon>Anabantoidei</taxon>
        <taxon>Osphronemidae</taxon>
        <taxon>Betta</taxon>
    </lineage>
</organism>
<feature type="region of interest" description="Disordered" evidence="1">
    <location>
        <begin position="1"/>
        <end position="93"/>
    </location>
</feature>
<dbReference type="OrthoDB" id="6086265at2759"/>
<dbReference type="InParanoid" id="A0A6P7L0J7"/>
<name>A0A6P7L0J7_BETSP</name>
<keyword evidence="2" id="KW-1185">Reference proteome</keyword>
<protein>
    <submittedName>
        <fullName evidence="3">M-phase-specific PLK1-interacting protein</fullName>
    </submittedName>
</protein>
<dbReference type="CTD" id="136647"/>
<proteinExistence type="predicted"/>
<evidence type="ECO:0000313" key="2">
    <source>
        <dbReference type="Proteomes" id="UP000515150"/>
    </source>
</evidence>
<dbReference type="GeneID" id="114844783"/>